<dbReference type="Gene3D" id="1.25.40.120">
    <property type="entry name" value="Protein prenylyltransferase"/>
    <property type="match status" value="2"/>
</dbReference>
<evidence type="ECO:0000256" key="7">
    <source>
        <dbReference type="ARBA" id="ARBA00022737"/>
    </source>
</evidence>
<evidence type="ECO:0000256" key="11">
    <source>
        <dbReference type="ARBA" id="ARBA00042436"/>
    </source>
</evidence>
<dbReference type="Proteomes" id="UP000198341">
    <property type="component" value="Chromosome 4"/>
</dbReference>
<name>K8F3Y9_9CHLO</name>
<dbReference type="PANTHER" id="PTHR11129:SF1">
    <property type="entry name" value="PROTEIN FARNESYLTRANSFERASE_GERANYLGERANYLTRANSFERASE TYPE-1 SUBUNIT ALPHA"/>
    <property type="match status" value="1"/>
</dbReference>
<gene>
    <name evidence="15" type="ORF">Bathy04g01320</name>
</gene>
<evidence type="ECO:0000256" key="10">
    <source>
        <dbReference type="ARBA" id="ARBA00041392"/>
    </source>
</evidence>
<dbReference type="Pfam" id="PF01239">
    <property type="entry name" value="PPTA"/>
    <property type="match status" value="1"/>
</dbReference>
<comment type="similarity">
    <text evidence="2">Belongs to the protein prenyltransferase subunit alpha family.</text>
</comment>
<dbReference type="OrthoDB" id="272289at2759"/>
<dbReference type="PANTHER" id="PTHR11129">
    <property type="entry name" value="PROTEIN FARNESYLTRANSFERASE ALPHA SUBUNIT/RAB GERANYLGERANYL TRANSFERASE ALPHA SUBUNIT"/>
    <property type="match status" value="1"/>
</dbReference>
<sequence length="723" mass="83954">MPRTVEEEETEPDDFVHQKKRNKNVACIRGNSDFCSDWKLFSLECLGKDLKNAQSLLLTEKLLSRNAAEYTVWWFRLRCVKFMFHAFAGNGTTIQTKTGGEEDVKNENRFFEATKGKLWRSDRERKEKIERLVASAEEMNRFREELIDLGVDETRVDEAREYFRSIDSPLIWYSAETLAKFRSGALTRKVLERMEEERRSDEEAVEEELPTTSLFWQHGTYEGGLKALTGANYRRDYIERLRECCEKVREIFPRTKYDILDEEYAFAEAMASRNPKNYQVWNHLRQIATLDDRQFRMETSLLDQHSYRRRAFFFQSNVNCDGPFLHHFNDQMRSGAAIRSKYFVENVILFGDDGLKNIHAWTHYVWIAKNIDPNVWLDVFYATEMCVRKDPRNNSAWTARMNYAKFMIVDERENESNTISGWNNSEHLKWAVGRKDDETSTNSIFSDASSIEEKGVEMITRETSEDRAMDESGEGSVDVVEGIRNIYACIGADYSVWCTPGPRFTPEHFLAYDAAVIMEDVLGFDLTSFHNLAKETSREQYENVLRGFGEDNVYAPDSEAAMNYVLGLFSLMKKMSRPTLLACEGELRRAFLEESEKKIHQMNALTKRDYEAKIASSESRNDFTNPRADTEAAQFERELNAFRRLKVSAKLSAAQVKAFRLEKEKDEELPSATNPSSTTLTPEMTTSLNANESPVNALKSLRRCLVTDPVRSNFYRNHFVLRR</sequence>
<keyword evidence="7" id="KW-0677">Repeat</keyword>
<reference evidence="15 16" key="1">
    <citation type="submission" date="2011-10" db="EMBL/GenBank/DDBJ databases">
        <authorList>
            <person name="Genoscope - CEA"/>
        </authorList>
    </citation>
    <scope>NUCLEOTIDE SEQUENCE [LARGE SCALE GENOMIC DNA]</scope>
    <source>
        <strain evidence="15 16">RCC 1105</strain>
    </source>
</reference>
<dbReference type="GO" id="GO:0005953">
    <property type="term" value="C:CAAX-protein geranylgeranyltransferase complex"/>
    <property type="evidence" value="ECO:0007669"/>
    <property type="project" value="TreeGrafter"/>
</dbReference>
<dbReference type="STRING" id="41875.K8F3Y9"/>
<dbReference type="EC" id="2.5.1.58" evidence="4"/>
<accession>K8F3Y9</accession>
<dbReference type="EMBL" id="FO082275">
    <property type="protein sequence ID" value="CCO16258.1"/>
    <property type="molecule type" value="Genomic_DNA"/>
</dbReference>
<keyword evidence="16" id="KW-1185">Reference proteome</keyword>
<dbReference type="RefSeq" id="XP_007513733.1">
    <property type="nucleotide sequence ID" value="XM_007513671.1"/>
</dbReference>
<keyword evidence="8" id="KW-0460">Magnesium</keyword>
<dbReference type="AlphaFoldDB" id="K8F3Y9"/>
<feature type="region of interest" description="Disordered" evidence="14">
    <location>
        <begin position="663"/>
        <end position="687"/>
    </location>
</feature>
<dbReference type="KEGG" id="bpg:Bathy04g01320"/>
<evidence type="ECO:0000256" key="8">
    <source>
        <dbReference type="ARBA" id="ARBA00022842"/>
    </source>
</evidence>
<organism evidence="15 16">
    <name type="scientific">Bathycoccus prasinos</name>
    <dbReference type="NCBI Taxonomy" id="41875"/>
    <lineage>
        <taxon>Eukaryota</taxon>
        <taxon>Viridiplantae</taxon>
        <taxon>Chlorophyta</taxon>
        <taxon>Mamiellophyceae</taxon>
        <taxon>Mamiellales</taxon>
        <taxon>Bathycoccaceae</taxon>
        <taxon>Bathycoccus</taxon>
    </lineage>
</organism>
<evidence type="ECO:0000256" key="9">
    <source>
        <dbReference type="ARBA" id="ARBA00040965"/>
    </source>
</evidence>
<dbReference type="GO" id="GO:0004660">
    <property type="term" value="F:protein farnesyltransferase activity"/>
    <property type="evidence" value="ECO:0007669"/>
    <property type="project" value="UniProtKB-EC"/>
</dbReference>
<keyword evidence="5" id="KW-0637">Prenyltransferase</keyword>
<evidence type="ECO:0000256" key="13">
    <source>
        <dbReference type="ARBA" id="ARBA00043219"/>
    </source>
</evidence>
<evidence type="ECO:0000256" key="5">
    <source>
        <dbReference type="ARBA" id="ARBA00022602"/>
    </source>
</evidence>
<dbReference type="PROSITE" id="PS51147">
    <property type="entry name" value="PFTA"/>
    <property type="match status" value="1"/>
</dbReference>
<keyword evidence="6" id="KW-0808">Transferase</keyword>
<evidence type="ECO:0000256" key="4">
    <source>
        <dbReference type="ARBA" id="ARBA00012702"/>
    </source>
</evidence>
<dbReference type="SUPFAM" id="SSF48439">
    <property type="entry name" value="Protein prenylyltransferase"/>
    <property type="match status" value="1"/>
</dbReference>
<protein>
    <recommendedName>
        <fullName evidence="9">Protein farnesyltransferase/geranylgeranyltransferase type-1 subunit alpha</fullName>
        <ecNumber evidence="4">2.5.1.58</ecNumber>
        <ecNumber evidence="3">2.5.1.59</ecNumber>
    </recommendedName>
    <alternativeName>
        <fullName evidence="12">CAAX farnesyltransferase subunit alpha</fullName>
    </alternativeName>
    <alternativeName>
        <fullName evidence="11">FTase-alpha</fullName>
    </alternativeName>
    <alternativeName>
        <fullName evidence="10">Ras proteins prenyltransferase subunit alpha</fullName>
    </alternativeName>
    <alternativeName>
        <fullName evidence="13">Type I protein geranyl-geranyltransferase subunit alpha</fullName>
    </alternativeName>
</protein>
<evidence type="ECO:0000313" key="16">
    <source>
        <dbReference type="Proteomes" id="UP000198341"/>
    </source>
</evidence>
<evidence type="ECO:0000256" key="3">
    <source>
        <dbReference type="ARBA" id="ARBA00012700"/>
    </source>
</evidence>
<evidence type="ECO:0000313" key="15">
    <source>
        <dbReference type="EMBL" id="CCO16258.1"/>
    </source>
</evidence>
<dbReference type="GeneID" id="19016157"/>
<comment type="cofactor">
    <cofactor evidence="1">
        <name>Mg(2+)</name>
        <dbReference type="ChEBI" id="CHEBI:18420"/>
    </cofactor>
</comment>
<feature type="compositionally biased region" description="Polar residues" evidence="14">
    <location>
        <begin position="671"/>
        <end position="687"/>
    </location>
</feature>
<dbReference type="GO" id="GO:0004662">
    <property type="term" value="F:CAAX-protein geranylgeranyltransferase activity"/>
    <property type="evidence" value="ECO:0007669"/>
    <property type="project" value="UniProtKB-EC"/>
</dbReference>
<evidence type="ECO:0000256" key="12">
    <source>
        <dbReference type="ARBA" id="ARBA00043086"/>
    </source>
</evidence>
<evidence type="ECO:0000256" key="2">
    <source>
        <dbReference type="ARBA" id="ARBA00006734"/>
    </source>
</evidence>
<dbReference type="GO" id="GO:0005965">
    <property type="term" value="C:protein farnesyltransferase complex"/>
    <property type="evidence" value="ECO:0007669"/>
    <property type="project" value="TreeGrafter"/>
</dbReference>
<dbReference type="EC" id="2.5.1.59" evidence="3"/>
<evidence type="ECO:0000256" key="6">
    <source>
        <dbReference type="ARBA" id="ARBA00022679"/>
    </source>
</evidence>
<proteinExistence type="inferred from homology"/>
<dbReference type="InterPro" id="IPR002088">
    <property type="entry name" value="Prenyl_trans_a"/>
</dbReference>
<evidence type="ECO:0000256" key="1">
    <source>
        <dbReference type="ARBA" id="ARBA00001946"/>
    </source>
</evidence>
<evidence type="ECO:0000256" key="14">
    <source>
        <dbReference type="SAM" id="MobiDB-lite"/>
    </source>
</evidence>